<reference evidence="1 2" key="1">
    <citation type="submission" date="2013-09" db="EMBL/GenBank/DDBJ databases">
        <title>Corchorus capsularis genome sequencing.</title>
        <authorList>
            <person name="Alam M."/>
            <person name="Haque M.S."/>
            <person name="Islam M.S."/>
            <person name="Emdad E.M."/>
            <person name="Islam M.M."/>
            <person name="Ahmed B."/>
            <person name="Halim A."/>
            <person name="Hossen Q.M.M."/>
            <person name="Hossain M.Z."/>
            <person name="Ahmed R."/>
            <person name="Khan M.M."/>
            <person name="Islam R."/>
            <person name="Rashid M.M."/>
            <person name="Khan S.A."/>
            <person name="Rahman M.S."/>
            <person name="Alam M."/>
        </authorList>
    </citation>
    <scope>NUCLEOTIDE SEQUENCE [LARGE SCALE GENOMIC DNA]</scope>
    <source>
        <strain evidence="2">cv. CVL-1</strain>
        <tissue evidence="1">Whole seedling</tissue>
    </source>
</reference>
<protein>
    <submittedName>
        <fullName evidence="1">Uncharacterized protein</fullName>
    </submittedName>
</protein>
<dbReference type="Proteomes" id="UP000188268">
    <property type="component" value="Unassembled WGS sequence"/>
</dbReference>
<sequence>MADRKSFYGFGKRDFGEVQSFG</sequence>
<proteinExistence type="predicted"/>
<comment type="caution">
    <text evidence="1">The sequence shown here is derived from an EMBL/GenBank/DDBJ whole genome shotgun (WGS) entry which is preliminary data.</text>
</comment>
<accession>A0A1R3JY46</accession>
<evidence type="ECO:0000313" key="1">
    <source>
        <dbReference type="EMBL" id="OMO99782.1"/>
    </source>
</evidence>
<gene>
    <name evidence="1" type="ORF">CCACVL1_03637</name>
</gene>
<dbReference type="AlphaFoldDB" id="A0A1R3JY46"/>
<organism evidence="1 2">
    <name type="scientific">Corchorus capsularis</name>
    <name type="common">Jute</name>
    <dbReference type="NCBI Taxonomy" id="210143"/>
    <lineage>
        <taxon>Eukaryota</taxon>
        <taxon>Viridiplantae</taxon>
        <taxon>Streptophyta</taxon>
        <taxon>Embryophyta</taxon>
        <taxon>Tracheophyta</taxon>
        <taxon>Spermatophyta</taxon>
        <taxon>Magnoliopsida</taxon>
        <taxon>eudicotyledons</taxon>
        <taxon>Gunneridae</taxon>
        <taxon>Pentapetalae</taxon>
        <taxon>rosids</taxon>
        <taxon>malvids</taxon>
        <taxon>Malvales</taxon>
        <taxon>Malvaceae</taxon>
        <taxon>Grewioideae</taxon>
        <taxon>Apeibeae</taxon>
        <taxon>Corchorus</taxon>
    </lineage>
</organism>
<dbReference type="EMBL" id="AWWV01006790">
    <property type="protein sequence ID" value="OMO99782.1"/>
    <property type="molecule type" value="Genomic_DNA"/>
</dbReference>
<dbReference type="Gramene" id="OMO99782">
    <property type="protein sequence ID" value="OMO99782"/>
    <property type="gene ID" value="CCACVL1_03637"/>
</dbReference>
<keyword evidence="2" id="KW-1185">Reference proteome</keyword>
<evidence type="ECO:0000313" key="2">
    <source>
        <dbReference type="Proteomes" id="UP000188268"/>
    </source>
</evidence>
<name>A0A1R3JY46_COCAP</name>